<organism evidence="5 6">
    <name type="scientific">Neocallimastix californiae</name>
    <dbReference type="NCBI Taxonomy" id="1754190"/>
    <lineage>
        <taxon>Eukaryota</taxon>
        <taxon>Fungi</taxon>
        <taxon>Fungi incertae sedis</taxon>
        <taxon>Chytridiomycota</taxon>
        <taxon>Chytridiomycota incertae sedis</taxon>
        <taxon>Neocallimastigomycetes</taxon>
        <taxon>Neocallimastigales</taxon>
        <taxon>Neocallimastigaceae</taxon>
        <taxon>Neocallimastix</taxon>
    </lineage>
</organism>
<comment type="similarity">
    <text evidence="1 3">Belongs to the type-B carboxylesterase/lipase family.</text>
</comment>
<reference evidence="5 6" key="1">
    <citation type="submission" date="2016-08" db="EMBL/GenBank/DDBJ databases">
        <title>A Parts List for Fungal Cellulosomes Revealed by Comparative Genomics.</title>
        <authorList>
            <consortium name="DOE Joint Genome Institute"/>
            <person name="Haitjema C.H."/>
            <person name="Gilmore S.P."/>
            <person name="Henske J.K."/>
            <person name="Solomon K.V."/>
            <person name="De Groot R."/>
            <person name="Kuo A."/>
            <person name="Mondo S.J."/>
            <person name="Salamov A.A."/>
            <person name="Labutti K."/>
            <person name="Zhao Z."/>
            <person name="Chiniquy J."/>
            <person name="Barry K."/>
            <person name="Brewer H.M."/>
            <person name="Purvine S.O."/>
            <person name="Wright A.T."/>
            <person name="Boxma B."/>
            <person name="Van Alen T."/>
            <person name="Hackstein J.H."/>
            <person name="Baker S.E."/>
            <person name="Grigoriev I.V."/>
            <person name="O'Malley M.A."/>
        </authorList>
    </citation>
    <scope>NUCLEOTIDE SEQUENCE [LARGE SCALE GENOMIC DNA]</scope>
    <source>
        <strain evidence="5 6">G1</strain>
    </source>
</reference>
<protein>
    <recommendedName>
        <fullName evidence="3">Carboxylic ester hydrolase</fullName>
        <ecNumber evidence="3">3.1.1.-</ecNumber>
    </recommendedName>
</protein>
<comment type="caution">
    <text evidence="5">The sequence shown here is derived from an EMBL/GenBank/DDBJ whole genome shotgun (WGS) entry which is preliminary data.</text>
</comment>
<evidence type="ECO:0000256" key="1">
    <source>
        <dbReference type="ARBA" id="ARBA00005964"/>
    </source>
</evidence>
<feature type="signal peptide" evidence="3">
    <location>
        <begin position="1"/>
        <end position="22"/>
    </location>
</feature>
<dbReference type="EC" id="3.1.1.-" evidence="3"/>
<dbReference type="OrthoDB" id="2134434at2759"/>
<keyword evidence="3" id="KW-0732">Signal</keyword>
<keyword evidence="6" id="KW-1185">Reference proteome</keyword>
<dbReference type="EMBL" id="MCOG01000077">
    <property type="protein sequence ID" value="ORY55568.1"/>
    <property type="molecule type" value="Genomic_DNA"/>
</dbReference>
<dbReference type="STRING" id="1754190.A0A1Y2D8I1"/>
<dbReference type="InterPro" id="IPR002018">
    <property type="entry name" value="CarbesteraseB"/>
</dbReference>
<dbReference type="PANTHER" id="PTHR11559">
    <property type="entry name" value="CARBOXYLESTERASE"/>
    <property type="match status" value="1"/>
</dbReference>
<dbReference type="AlphaFoldDB" id="A0A1Y2D8I1"/>
<dbReference type="InterPro" id="IPR019826">
    <property type="entry name" value="Carboxylesterase_B_AS"/>
</dbReference>
<feature type="chain" id="PRO_5011826200" description="Carboxylic ester hydrolase" evidence="3">
    <location>
        <begin position="23"/>
        <end position="605"/>
    </location>
</feature>
<proteinExistence type="inferred from homology"/>
<evidence type="ECO:0000313" key="6">
    <source>
        <dbReference type="Proteomes" id="UP000193920"/>
    </source>
</evidence>
<evidence type="ECO:0000313" key="5">
    <source>
        <dbReference type="EMBL" id="ORY55568.1"/>
    </source>
</evidence>
<evidence type="ECO:0000256" key="2">
    <source>
        <dbReference type="ARBA" id="ARBA00022801"/>
    </source>
</evidence>
<sequence>MKTISIFLLVLFSILYINISKAKAIKKTESEWNTDLADDDVKDIEEDYVKSFEEVQEETSFYEAVLEEETEVVEEEEEETPDLLLRETTYGPVIGNSENNDEVLVWYNIPYASAPVGKLRWEAPVDPKPWKEPLNCTAPGEIALQMSDDKVVGTEDCLNLDVYSTPTAKKLPVMVYIHGGNNQTGHSRELIGNEIVLKNNCIYISINYRLGIFGFNSLPALHTKKGSTGNYALLDMAKALDWIKENAEKFGGDSDNITITGFSAGGRDVMAMLISPLFANKFHKAIVFSGGMTVADIDDSIKRTASVLAPLAVHDKVASSEEKAKEWLMTDSKEVKEWLYSVSSERLCALMGNAGIRMSVFPHLFNDDVVIPKEGFSTTKWNSVPVIMLTGSTEFSFFNFGASIWYIPTAFEAGPKDQAAANAFSVHYGSEMYRIFNAQSSAEKMYDQYKDDIYLCQVDFGSEYSDYMIPGVGSFHGVFIPMLASEHGYAGMYDFKSKAYQAMATVFNKQLKFFLENGNPNGEDLPEWKKWTPKHSVSMVLDAVDNKSSAKCKDVSTSFDKLIAEMEADTSVTKQGKSLVIGSVLNGRWFSEPLDKHFKNPSLWK</sequence>
<dbReference type="Pfam" id="PF00135">
    <property type="entry name" value="COesterase"/>
    <property type="match status" value="1"/>
</dbReference>
<evidence type="ECO:0000259" key="4">
    <source>
        <dbReference type="Pfam" id="PF00135"/>
    </source>
</evidence>
<dbReference type="Proteomes" id="UP000193920">
    <property type="component" value="Unassembled WGS sequence"/>
</dbReference>
<dbReference type="SUPFAM" id="SSF53474">
    <property type="entry name" value="alpha/beta-Hydrolases"/>
    <property type="match status" value="1"/>
</dbReference>
<gene>
    <name evidence="5" type="ORF">LY90DRAFT_669607</name>
</gene>
<dbReference type="InterPro" id="IPR050309">
    <property type="entry name" value="Type-B_Carboxylest/Lipase"/>
</dbReference>
<dbReference type="InterPro" id="IPR029058">
    <property type="entry name" value="AB_hydrolase_fold"/>
</dbReference>
<feature type="domain" description="Carboxylesterase type B" evidence="4">
    <location>
        <begin position="87"/>
        <end position="399"/>
    </location>
</feature>
<evidence type="ECO:0000256" key="3">
    <source>
        <dbReference type="RuleBase" id="RU361235"/>
    </source>
</evidence>
<dbReference type="Gene3D" id="3.40.50.1820">
    <property type="entry name" value="alpha/beta hydrolase"/>
    <property type="match status" value="1"/>
</dbReference>
<accession>A0A1Y2D8I1</accession>
<dbReference type="GO" id="GO:0016787">
    <property type="term" value="F:hydrolase activity"/>
    <property type="evidence" value="ECO:0007669"/>
    <property type="project" value="UniProtKB-KW"/>
</dbReference>
<keyword evidence="2 3" id="KW-0378">Hydrolase</keyword>
<name>A0A1Y2D8I1_9FUNG</name>
<dbReference type="PROSITE" id="PS00122">
    <property type="entry name" value="CARBOXYLESTERASE_B_1"/>
    <property type="match status" value="1"/>
</dbReference>